<protein>
    <submittedName>
        <fullName evidence="1">Uncharacterized protein</fullName>
    </submittedName>
</protein>
<proteinExistence type="predicted"/>
<evidence type="ECO:0000313" key="1">
    <source>
        <dbReference type="EMBL" id="GAG80799.1"/>
    </source>
</evidence>
<dbReference type="AlphaFoldDB" id="X1AFV5"/>
<sequence length="87" mass="10690">MPKYKHKRICRLPSCRKNFETNRDWQYFCHPHHQIEYQKLLRRSHDEVIVELEVLKESVKESAKNFEEFKVEFERLKDRIGASIDID</sequence>
<reference evidence="1" key="1">
    <citation type="journal article" date="2014" name="Front. Microbiol.">
        <title>High frequency of phylogenetically diverse reductive dehalogenase-homologous genes in deep subseafloor sedimentary metagenomes.</title>
        <authorList>
            <person name="Kawai M."/>
            <person name="Futagami T."/>
            <person name="Toyoda A."/>
            <person name="Takaki Y."/>
            <person name="Nishi S."/>
            <person name="Hori S."/>
            <person name="Arai W."/>
            <person name="Tsubouchi T."/>
            <person name="Morono Y."/>
            <person name="Uchiyama I."/>
            <person name="Ito T."/>
            <person name="Fujiyama A."/>
            <person name="Inagaki F."/>
            <person name="Takami H."/>
        </authorList>
    </citation>
    <scope>NUCLEOTIDE SEQUENCE</scope>
    <source>
        <strain evidence="1">Expedition CK06-06</strain>
    </source>
</reference>
<name>X1AFV5_9ZZZZ</name>
<organism evidence="1">
    <name type="scientific">marine sediment metagenome</name>
    <dbReference type="NCBI Taxonomy" id="412755"/>
    <lineage>
        <taxon>unclassified sequences</taxon>
        <taxon>metagenomes</taxon>
        <taxon>ecological metagenomes</taxon>
    </lineage>
</organism>
<dbReference type="EMBL" id="BART01012424">
    <property type="protein sequence ID" value="GAG80799.1"/>
    <property type="molecule type" value="Genomic_DNA"/>
</dbReference>
<accession>X1AFV5</accession>
<comment type="caution">
    <text evidence="1">The sequence shown here is derived from an EMBL/GenBank/DDBJ whole genome shotgun (WGS) entry which is preliminary data.</text>
</comment>
<gene>
    <name evidence="1" type="ORF">S01H4_25943</name>
</gene>